<dbReference type="AlphaFoldDB" id="A0A336LS77"/>
<organism evidence="4">
    <name type="scientific">Culicoides sonorensis</name>
    <name type="common">Biting midge</name>
    <dbReference type="NCBI Taxonomy" id="179676"/>
    <lineage>
        <taxon>Eukaryota</taxon>
        <taxon>Metazoa</taxon>
        <taxon>Ecdysozoa</taxon>
        <taxon>Arthropoda</taxon>
        <taxon>Hexapoda</taxon>
        <taxon>Insecta</taxon>
        <taxon>Pterygota</taxon>
        <taxon>Neoptera</taxon>
        <taxon>Endopterygota</taxon>
        <taxon>Diptera</taxon>
        <taxon>Nematocera</taxon>
        <taxon>Chironomoidea</taxon>
        <taxon>Ceratopogonidae</taxon>
        <taxon>Ceratopogoninae</taxon>
        <taxon>Culicoides</taxon>
        <taxon>Monoculicoides</taxon>
    </lineage>
</organism>
<dbReference type="PANTHER" id="PTHR31697:SF2">
    <property type="entry name" value="INTEGRATOR COMPLEX SUBUNIT 5"/>
    <property type="match status" value="1"/>
</dbReference>
<dbReference type="OMA" id="KDFCVHS"/>
<sequence length="923" mass="104196">MIKQGILNELQKFVSGVSTLHRGLPVHSQLLKCSLTLLAELPAARNIVFEYFSLVFDNSVANYMIAIEKDPQASPTDDSISEIQDALENLVTNSTAAWSPLISNWSLRLLGQLSDKHSRRRTMDIGTACTLWLGSSAMRCLLGLTALCFDKLTSNETEACISNLLATFVNHSPHMDWVVARLGGCFPLKVISKILQCGLKGFSGNYNSTLDSEVGILGYLSCSHEKELKYALTEMIEAVKQPTNVLANHTIPYILHLAEMSEILLQSIVDVFLEIFNESFIDLIKHQYRQWPSSYSAMNVLQIISGLILKSGNNSTKILMILAKMAPEYMWCNELLELVLVELEGKTLEDVPCQIMKDLMKQKTELWQQCSSDSPFVQQTALWVLLLNSFRSSIIYHQTICELLSSSTNDLNKTAMNSLIRFIGGVYGLDIPDTKPGLALALERITLQKNQSNVSYNILRNLVFMVRLEKNEISEHLKRKAMTTATIESMSKILSIWEALLNTINPELEVDLSNQNHLSKKIKTEEMDQGEIDENEAENCHNEIHLIAELLEILEVSGKESSLSMTNTLRLSQLTVKYLFWTLTEKDVNLRDKAIDRSYNLLSKQCMGQKAAQAMALRELLEGALFTYGNLFGSVTEQEPEKEKKPESLLKLNQQQGIAMIASRSLVLHAGVIGNGPKLPLREAQGPQHDIKNIFLNAIEACCSNTDLVLKIDGYNYAALLLVEYLSTDVMYNGLPWPEEEFTKVTMERDLQIRRSFKEKPILWSIMGLIASVRPSICLCSVLLRALCASVLHQWRAKSVENVINTKNDDLIFVTVELLKLLSLSQMLPPPLDYLYIVVQKLDPNEIAYVLKECVWNFMREYVPSPILFGCDTAGLHWRDPLVARPPPQFIDPLRHTMQKNIKKFGTLYYQMFCIQDLGNEGH</sequence>
<dbReference type="GO" id="GO:0032039">
    <property type="term" value="C:integrator complex"/>
    <property type="evidence" value="ECO:0007669"/>
    <property type="project" value="InterPro"/>
</dbReference>
<dbReference type="EMBL" id="UFQS01000141">
    <property type="protein sequence ID" value="SSX00400.1"/>
    <property type="molecule type" value="Genomic_DNA"/>
</dbReference>
<dbReference type="Pfam" id="PF14838">
    <property type="entry name" value="INTS5_C"/>
    <property type="match status" value="1"/>
</dbReference>
<proteinExistence type="predicted"/>
<dbReference type="InterPro" id="IPR029444">
    <property type="entry name" value="INTS5_C"/>
</dbReference>
<reference evidence="3" key="1">
    <citation type="submission" date="2018-04" db="EMBL/GenBank/DDBJ databases">
        <authorList>
            <person name="Go L.Y."/>
            <person name="Mitchell J.A."/>
        </authorList>
    </citation>
    <scope>NUCLEOTIDE SEQUENCE</scope>
    <source>
        <tissue evidence="3">Whole organism</tissue>
    </source>
</reference>
<dbReference type="EMBL" id="UFQT01000141">
    <property type="protein sequence ID" value="SSX20780.1"/>
    <property type="molecule type" value="Genomic_DNA"/>
</dbReference>
<evidence type="ECO:0000259" key="2">
    <source>
        <dbReference type="Pfam" id="PF14838"/>
    </source>
</evidence>
<dbReference type="InterPro" id="IPR040316">
    <property type="entry name" value="INTS5"/>
</dbReference>
<dbReference type="GO" id="GO:0034472">
    <property type="term" value="P:snRNA 3'-end processing"/>
    <property type="evidence" value="ECO:0007669"/>
    <property type="project" value="TreeGrafter"/>
</dbReference>
<dbReference type="InterPro" id="IPR029445">
    <property type="entry name" value="INTS5_N"/>
</dbReference>
<dbReference type="PANTHER" id="PTHR31697">
    <property type="entry name" value="INTEGRATOR COMPLEX SUBUNIT 5"/>
    <property type="match status" value="1"/>
</dbReference>
<feature type="domain" description="Integrator complex subunit 5 N-terminal" evidence="1">
    <location>
        <begin position="4"/>
        <end position="203"/>
    </location>
</feature>
<dbReference type="VEuPathDB" id="VectorBase:CSON002532"/>
<name>A0A336LS77_CULSO</name>
<evidence type="ECO:0000259" key="1">
    <source>
        <dbReference type="Pfam" id="PF14837"/>
    </source>
</evidence>
<reference evidence="4" key="2">
    <citation type="submission" date="2018-07" db="EMBL/GenBank/DDBJ databases">
        <authorList>
            <person name="Quirk P.G."/>
            <person name="Krulwich T.A."/>
        </authorList>
    </citation>
    <scope>NUCLEOTIDE SEQUENCE</scope>
</reference>
<evidence type="ECO:0000313" key="3">
    <source>
        <dbReference type="EMBL" id="SSX00400.1"/>
    </source>
</evidence>
<accession>A0A336LS77</accession>
<evidence type="ECO:0000313" key="4">
    <source>
        <dbReference type="EMBL" id="SSX20780.1"/>
    </source>
</evidence>
<feature type="domain" description="Integrator complex subunit 5 C-terminal" evidence="2">
    <location>
        <begin position="210"/>
        <end position="905"/>
    </location>
</feature>
<protein>
    <submittedName>
        <fullName evidence="4">CSON002532 protein</fullName>
    </submittedName>
</protein>
<dbReference type="Pfam" id="PF14837">
    <property type="entry name" value="INTS5_N"/>
    <property type="match status" value="1"/>
</dbReference>
<gene>
    <name evidence="4" type="primary">CSON002532</name>
</gene>